<accession>A0A1B0GCX0</accession>
<name>A0A1B0GCX0_GLOMM</name>
<dbReference type="InterPro" id="IPR022136">
    <property type="entry name" value="DUF3668"/>
</dbReference>
<protein>
    <recommendedName>
        <fullName evidence="2">DUF3668 domain-containing protein</fullName>
    </recommendedName>
</protein>
<dbReference type="GO" id="GO:0005813">
    <property type="term" value="C:centrosome"/>
    <property type="evidence" value="ECO:0007669"/>
    <property type="project" value="TreeGrafter"/>
</dbReference>
<dbReference type="InterPro" id="IPR035892">
    <property type="entry name" value="C2_domain_sf"/>
</dbReference>
<dbReference type="PANTHER" id="PTHR21574">
    <property type="entry name" value="CENTROSOMAL PROTEIN OF 120 KDA"/>
    <property type="match status" value="1"/>
</dbReference>
<organism evidence="3 4">
    <name type="scientific">Glossina morsitans morsitans</name>
    <name type="common">Savannah tsetse fly</name>
    <dbReference type="NCBI Taxonomy" id="37546"/>
    <lineage>
        <taxon>Eukaryota</taxon>
        <taxon>Metazoa</taxon>
        <taxon>Ecdysozoa</taxon>
        <taxon>Arthropoda</taxon>
        <taxon>Hexapoda</taxon>
        <taxon>Insecta</taxon>
        <taxon>Pterygota</taxon>
        <taxon>Neoptera</taxon>
        <taxon>Endopterygota</taxon>
        <taxon>Diptera</taxon>
        <taxon>Brachycera</taxon>
        <taxon>Muscomorpha</taxon>
        <taxon>Hippoboscoidea</taxon>
        <taxon>Glossinidae</taxon>
        <taxon>Glossina</taxon>
    </lineage>
</organism>
<dbReference type="Gene3D" id="2.60.40.150">
    <property type="entry name" value="C2 domain"/>
    <property type="match status" value="1"/>
</dbReference>
<dbReference type="PhylomeDB" id="A0A1B0GCX0"/>
<feature type="domain" description="DUF3668" evidence="2">
    <location>
        <begin position="214"/>
        <end position="380"/>
    </location>
</feature>
<evidence type="ECO:0000313" key="3">
    <source>
        <dbReference type="EnsemblMetazoa" id="GMOY011145-PA"/>
    </source>
</evidence>
<evidence type="ECO:0000256" key="1">
    <source>
        <dbReference type="SAM" id="Coils"/>
    </source>
</evidence>
<feature type="coiled-coil region" evidence="1">
    <location>
        <begin position="925"/>
        <end position="1007"/>
    </location>
</feature>
<reference evidence="3" key="1">
    <citation type="submission" date="2020-05" db="UniProtKB">
        <authorList>
            <consortium name="EnsemblMetazoa"/>
        </authorList>
    </citation>
    <scope>IDENTIFICATION</scope>
    <source>
        <strain evidence="3">Yale</strain>
    </source>
</reference>
<proteinExistence type="predicted"/>
<keyword evidence="4" id="KW-1185">Reference proteome</keyword>
<dbReference type="VEuPathDB" id="VectorBase:GMOY011145"/>
<dbReference type="EnsemblMetazoa" id="GMOY011145-RA">
    <property type="protein sequence ID" value="GMOY011145-PA"/>
    <property type="gene ID" value="GMOY011145"/>
</dbReference>
<evidence type="ECO:0000313" key="4">
    <source>
        <dbReference type="Proteomes" id="UP000092444"/>
    </source>
</evidence>
<dbReference type="Proteomes" id="UP000092444">
    <property type="component" value="Unassembled WGS sequence"/>
</dbReference>
<evidence type="ECO:0000259" key="2">
    <source>
        <dbReference type="Pfam" id="PF12416"/>
    </source>
</evidence>
<sequence>MNAYTSSDSDEEKENTYCIFLHIVEGIGFNIRDGMGDIAEQRKSRIILNASLNGVKFEVEGHSLSSETATIFNSNCIWECELDDIKRMKTDNRPVKLECFLKSGRSDNSPRRPIGSLLLPMRGVQILSQLTNISMKLHWHKLSGLNAEWRQNKPEIYIMLMIVKKAILESGELESLMGKRKQPPTAGTLNREFMVSPHASETSLMLQSQSNVYVQLLEQVGLIQVGNNPDIDCDIFAVTLTFKQVKNVMRLLELEQSVCQYESNVFGFHYDFLGSNSYVEIQISSTDCYPVNEKVSLTFKSSLRSLRIYFQRIFYIPINLYYMNIAIANYRFDVSKFLPDDIYFSMHRLWTKNGTFYFDRLHKILSPRSCKPSVDFIFSVHLLTPHAKRNNYEIAALNEICHGSGKGEERSVTRFDLPVEHGNLETPGFKRVPYDNFSLSSRQFKSLELIGKYHKANSEPICYCNDKEECYAKSIDDFPKETISEKEELVYDRLRHIDSQVKQTSDIGVQIDVEDRKCFYSTAINTEPVEEFNPEDIAIKVVEELEQWKQQQMDSFLRTLAYKERNYIRDMEDHWEQQRALMQARLDAKMAKCEHLNAQLEKAQVELKASNATNRASVQVVDSIKREIESTYTKKFQQLEAEMQRLKLDMQQRDNLFEIKDKQMQLENTRLEKENEDMKARTEELTKQLGTLQSTHLSADQLSDFLSELRKQNERIAVMEKSRNHYKEQLTKASREINKLKLACLKLQTAAFKNAKPITKSSQLTLCLDEILNEEKDDLENDRQELNDIKTSLFISSESSSEDFYAKSMEDFPTAAKREEILRNQSRHVHVQIKHSVGVQTDLALNKFYSSKAINTENSDGKRHEFVQEEIIKKAVHELEQWKQQQMENVLSRLADKEDDYKKDLKKRWKRLRAEKFGQLKVIKNNEMQTENARLERENADLRARTKLLTNELNELRSLHISADDLLDFRTDLRKQNARIALIEKSRNNFKEQLIKALHEINKLKMACIELQETAFKHSMPTLSKHQLAEIGFNKEKGDMGVEESNDIKITLFVSSGSSSECTEILANSLAGDEIDEINETKVVSM</sequence>
<dbReference type="GO" id="GO:1903724">
    <property type="term" value="P:positive regulation of centriole elongation"/>
    <property type="evidence" value="ECO:0007669"/>
    <property type="project" value="TreeGrafter"/>
</dbReference>
<dbReference type="AlphaFoldDB" id="A0A1B0GCX0"/>
<dbReference type="Pfam" id="PF12416">
    <property type="entry name" value="DUF3668"/>
    <property type="match status" value="1"/>
</dbReference>
<dbReference type="InterPro" id="IPR039893">
    <property type="entry name" value="CEP120-like"/>
</dbReference>
<dbReference type="STRING" id="37546.A0A1B0GCX0"/>
<feature type="coiled-coil region" evidence="1">
    <location>
        <begin position="586"/>
        <end position="743"/>
    </location>
</feature>
<keyword evidence="1" id="KW-0175">Coiled coil</keyword>
<dbReference type="PANTHER" id="PTHR21574:SF0">
    <property type="entry name" value="CENTROSOMAL PROTEIN OF 120 KDA"/>
    <property type="match status" value="1"/>
</dbReference>
<dbReference type="EMBL" id="CCAG010002243">
    <property type="status" value="NOT_ANNOTATED_CDS"/>
    <property type="molecule type" value="Genomic_DNA"/>
</dbReference>